<protein>
    <submittedName>
        <fullName evidence="3">Uncharacterized protein</fullName>
    </submittedName>
</protein>
<evidence type="ECO:0000256" key="1">
    <source>
        <dbReference type="SAM" id="MobiDB-lite"/>
    </source>
</evidence>
<dbReference type="Gramene" id="ONK57359">
    <property type="protein sequence ID" value="ONK57359"/>
    <property type="gene ID" value="A4U43_C10F19280"/>
</dbReference>
<dbReference type="Proteomes" id="UP000243459">
    <property type="component" value="Chromosome 10"/>
</dbReference>
<reference evidence="4" key="1">
    <citation type="journal article" date="2017" name="Nat. Commun.">
        <title>The asparagus genome sheds light on the origin and evolution of a young Y chromosome.</title>
        <authorList>
            <person name="Harkess A."/>
            <person name="Zhou J."/>
            <person name="Xu C."/>
            <person name="Bowers J.E."/>
            <person name="Van der Hulst R."/>
            <person name="Ayyampalayam S."/>
            <person name="Mercati F."/>
            <person name="Riccardi P."/>
            <person name="McKain M.R."/>
            <person name="Kakrana A."/>
            <person name="Tang H."/>
            <person name="Ray J."/>
            <person name="Groenendijk J."/>
            <person name="Arikit S."/>
            <person name="Mathioni S.M."/>
            <person name="Nakano M."/>
            <person name="Shan H."/>
            <person name="Telgmann-Rauber A."/>
            <person name="Kanno A."/>
            <person name="Yue Z."/>
            <person name="Chen H."/>
            <person name="Li W."/>
            <person name="Chen Y."/>
            <person name="Xu X."/>
            <person name="Zhang Y."/>
            <person name="Luo S."/>
            <person name="Chen H."/>
            <person name="Gao J."/>
            <person name="Mao Z."/>
            <person name="Pires J.C."/>
            <person name="Luo M."/>
            <person name="Kudrna D."/>
            <person name="Wing R.A."/>
            <person name="Meyers B.C."/>
            <person name="Yi K."/>
            <person name="Kong H."/>
            <person name="Lavrijsen P."/>
            <person name="Sunseri F."/>
            <person name="Falavigna A."/>
            <person name="Ye Y."/>
            <person name="Leebens-Mack J.H."/>
            <person name="Chen G."/>
        </authorList>
    </citation>
    <scope>NUCLEOTIDE SEQUENCE [LARGE SCALE GENOMIC DNA]</scope>
    <source>
        <strain evidence="4">cv. DH0086</strain>
    </source>
</reference>
<feature type="region of interest" description="Disordered" evidence="1">
    <location>
        <begin position="124"/>
        <end position="143"/>
    </location>
</feature>
<keyword evidence="4" id="KW-1185">Reference proteome</keyword>
<organism evidence="3 4">
    <name type="scientific">Asparagus officinalis</name>
    <name type="common">Garden asparagus</name>
    <dbReference type="NCBI Taxonomy" id="4686"/>
    <lineage>
        <taxon>Eukaryota</taxon>
        <taxon>Viridiplantae</taxon>
        <taxon>Streptophyta</taxon>
        <taxon>Embryophyta</taxon>
        <taxon>Tracheophyta</taxon>
        <taxon>Spermatophyta</taxon>
        <taxon>Magnoliopsida</taxon>
        <taxon>Liliopsida</taxon>
        <taxon>Asparagales</taxon>
        <taxon>Asparagaceae</taxon>
        <taxon>Asparagoideae</taxon>
        <taxon>Asparagus</taxon>
    </lineage>
</organism>
<dbReference type="EMBL" id="CM007390">
    <property type="protein sequence ID" value="ONK57359.1"/>
    <property type="molecule type" value="Genomic_DNA"/>
</dbReference>
<sequence>MALMFVVLCGFSFYLGGIFCSEKNRFSTKVAVPTAQSRKDTALSPLQVKPIAFPECGIDYQDYTPCTDPKFPALEKPINEDIRPPQKVRIALLPNTNNSVVQPQCLQLGDPRLGLLDDRVIETPTEPSISSDDNERDLLHGPHLRRGTSMSSVCICSLLL</sequence>
<evidence type="ECO:0000313" key="4">
    <source>
        <dbReference type="Proteomes" id="UP000243459"/>
    </source>
</evidence>
<gene>
    <name evidence="3" type="ORF">A4U43_C10F19280</name>
</gene>
<accession>A0A5P1E4G4</accession>
<keyword evidence="2" id="KW-0732">Signal</keyword>
<evidence type="ECO:0000313" key="3">
    <source>
        <dbReference type="EMBL" id="ONK57359.1"/>
    </source>
</evidence>
<feature type="signal peptide" evidence="2">
    <location>
        <begin position="1"/>
        <end position="20"/>
    </location>
</feature>
<feature type="chain" id="PRO_5024274564" evidence="2">
    <location>
        <begin position="21"/>
        <end position="160"/>
    </location>
</feature>
<evidence type="ECO:0000256" key="2">
    <source>
        <dbReference type="SAM" id="SignalP"/>
    </source>
</evidence>
<name>A0A5P1E4G4_ASPOF</name>
<proteinExistence type="predicted"/>
<dbReference type="AlphaFoldDB" id="A0A5P1E4G4"/>